<organism evidence="2">
    <name type="scientific">Siphoviridae sp. ctAFE3</name>
    <dbReference type="NCBI Taxonomy" id="2827796"/>
    <lineage>
        <taxon>Viruses</taxon>
        <taxon>Duplodnaviria</taxon>
        <taxon>Heunggongvirae</taxon>
        <taxon>Uroviricota</taxon>
        <taxon>Caudoviricetes</taxon>
    </lineage>
</organism>
<name>A0A8S5S6X3_9CAUD</name>
<accession>A0A8S5S6X3</accession>
<dbReference type="EMBL" id="BK032542">
    <property type="protein sequence ID" value="DAF46689.1"/>
    <property type="molecule type" value="Genomic_DNA"/>
</dbReference>
<sequence>MIKILALTIVGVMCVIALSFLIFIIRYYRGDFSDKKSS</sequence>
<protein>
    <submittedName>
        <fullName evidence="2">Cytochrome oxidase maturation protein cbb3-type</fullName>
    </submittedName>
</protein>
<evidence type="ECO:0000313" key="2">
    <source>
        <dbReference type="EMBL" id="DAF46689.1"/>
    </source>
</evidence>
<evidence type="ECO:0000256" key="1">
    <source>
        <dbReference type="SAM" id="Phobius"/>
    </source>
</evidence>
<keyword evidence="1" id="KW-0472">Membrane</keyword>
<feature type="transmembrane region" description="Helical" evidence="1">
    <location>
        <begin position="6"/>
        <end position="28"/>
    </location>
</feature>
<keyword evidence="1" id="KW-0812">Transmembrane</keyword>
<reference evidence="2" key="1">
    <citation type="journal article" date="2021" name="Proc. Natl. Acad. Sci. U.S.A.">
        <title>A Catalog of Tens of Thousands of Viruses from Human Metagenomes Reveals Hidden Associations with Chronic Diseases.</title>
        <authorList>
            <person name="Tisza M.J."/>
            <person name="Buck C.B."/>
        </authorList>
    </citation>
    <scope>NUCLEOTIDE SEQUENCE</scope>
    <source>
        <strain evidence="2">CtAFE3</strain>
    </source>
</reference>
<keyword evidence="1" id="KW-1133">Transmembrane helix</keyword>
<proteinExistence type="predicted"/>